<dbReference type="AlphaFoldDB" id="A0A543CK90"/>
<gene>
    <name evidence="1" type="ORF">FB559_3090</name>
</gene>
<dbReference type="Proteomes" id="UP000316096">
    <property type="component" value="Unassembled WGS sequence"/>
</dbReference>
<sequence>MTTFEDATELGFAVKGFLARPPIDALLDPSLPEDVLKQRLEMSLHHLEKLDAVTEPEATAIRDYIRHGKLPAPPSGPALLTVGSTLITVVLFLHAVGPGSLFGGMLQGLDHVVDATLDGRLHGGNDAAVTCAAIATTQVLQGLKSVVVEVDTFAVTGLKSGLKSALGLKS</sequence>
<reference evidence="1 2" key="1">
    <citation type="submission" date="2019-06" db="EMBL/GenBank/DDBJ databases">
        <title>Sequencing the genomes of 1000 actinobacteria strains.</title>
        <authorList>
            <person name="Klenk H.-P."/>
        </authorList>
    </citation>
    <scope>NUCLEOTIDE SEQUENCE [LARGE SCALE GENOMIC DNA]</scope>
    <source>
        <strain evidence="1 2">DSM 102200</strain>
    </source>
</reference>
<evidence type="ECO:0000313" key="2">
    <source>
        <dbReference type="Proteomes" id="UP000316096"/>
    </source>
</evidence>
<accession>A0A543CK90</accession>
<organism evidence="1 2">
    <name type="scientific">Actinoallomurus bryophytorum</name>
    <dbReference type="NCBI Taxonomy" id="1490222"/>
    <lineage>
        <taxon>Bacteria</taxon>
        <taxon>Bacillati</taxon>
        <taxon>Actinomycetota</taxon>
        <taxon>Actinomycetes</taxon>
        <taxon>Streptosporangiales</taxon>
        <taxon>Thermomonosporaceae</taxon>
        <taxon>Actinoallomurus</taxon>
    </lineage>
</organism>
<dbReference type="EMBL" id="VFOZ01000001">
    <property type="protein sequence ID" value="TQL97499.1"/>
    <property type="molecule type" value="Genomic_DNA"/>
</dbReference>
<proteinExistence type="predicted"/>
<protein>
    <submittedName>
        <fullName evidence="1">Uncharacterized protein</fullName>
    </submittedName>
</protein>
<comment type="caution">
    <text evidence="1">The sequence shown here is derived from an EMBL/GenBank/DDBJ whole genome shotgun (WGS) entry which is preliminary data.</text>
</comment>
<keyword evidence="2" id="KW-1185">Reference proteome</keyword>
<name>A0A543CK90_9ACTN</name>
<dbReference type="RefSeq" id="WP_141956229.1">
    <property type="nucleotide sequence ID" value="NZ_VFOZ01000001.1"/>
</dbReference>
<evidence type="ECO:0000313" key="1">
    <source>
        <dbReference type="EMBL" id="TQL97499.1"/>
    </source>
</evidence>